<keyword evidence="2" id="KW-1185">Reference proteome</keyword>
<name>A0ABX0JBV4_9BACL</name>
<dbReference type="EMBL" id="JAAOIW010000012">
    <property type="protein sequence ID" value="NHN33428.1"/>
    <property type="molecule type" value="Genomic_DNA"/>
</dbReference>
<dbReference type="InterPro" id="IPR012349">
    <property type="entry name" value="Split_barrel_FMN-bd"/>
</dbReference>
<reference evidence="1" key="1">
    <citation type="submission" date="2020-03" db="EMBL/GenBank/DDBJ databases">
        <title>Draft sequencing of Paenibacilllus sp. S3N08.</title>
        <authorList>
            <person name="Kim D.-U."/>
        </authorList>
    </citation>
    <scope>NUCLEOTIDE SEQUENCE</scope>
    <source>
        <strain evidence="1">S3N08</strain>
    </source>
</reference>
<evidence type="ECO:0000313" key="2">
    <source>
        <dbReference type="Proteomes" id="UP001165962"/>
    </source>
</evidence>
<dbReference type="Proteomes" id="UP001165962">
    <property type="component" value="Unassembled WGS sequence"/>
</dbReference>
<sequence length="151" mass="17079">MAIAITELSTEMMEQLQGQNIVFINVVDKESGDIYSTVLSWVYAVSPKAIRFAIDAKSDFVRILLDDPRLVLNFVSKETVYSVKGKAAVKVARTEELTLKMALLEVDVEEVRDIIFYGGKIETQPKFVKTYKVELIKKLDDEMKNALLNLS</sequence>
<accession>A0ABX0JBV4</accession>
<dbReference type="RefSeq" id="WP_166153741.1">
    <property type="nucleotide sequence ID" value="NZ_JAAOIW010000012.1"/>
</dbReference>
<organism evidence="1 2">
    <name type="scientific">Paenibacillus agricola</name>
    <dbReference type="NCBI Taxonomy" id="2716264"/>
    <lineage>
        <taxon>Bacteria</taxon>
        <taxon>Bacillati</taxon>
        <taxon>Bacillota</taxon>
        <taxon>Bacilli</taxon>
        <taxon>Bacillales</taxon>
        <taxon>Paenibacillaceae</taxon>
        <taxon>Paenibacillus</taxon>
    </lineage>
</organism>
<evidence type="ECO:0000313" key="1">
    <source>
        <dbReference type="EMBL" id="NHN33428.1"/>
    </source>
</evidence>
<dbReference type="Gene3D" id="2.30.110.10">
    <property type="entry name" value="Electron Transport, Fmn-binding Protein, Chain A"/>
    <property type="match status" value="1"/>
</dbReference>
<protein>
    <recommendedName>
        <fullName evidence="3">Pyridoxamine 5'-phosphate oxidase putative domain-containing protein</fullName>
    </recommendedName>
</protein>
<proteinExistence type="predicted"/>
<evidence type="ECO:0008006" key="3">
    <source>
        <dbReference type="Google" id="ProtNLM"/>
    </source>
</evidence>
<comment type="caution">
    <text evidence="1">The sequence shown here is derived from an EMBL/GenBank/DDBJ whole genome shotgun (WGS) entry which is preliminary data.</text>
</comment>
<gene>
    <name evidence="1" type="ORF">G9U52_26805</name>
</gene>
<dbReference type="NCBIfam" id="NF005232">
    <property type="entry name" value="PRK06733.1"/>
    <property type="match status" value="1"/>
</dbReference>
<dbReference type="SUPFAM" id="SSF50475">
    <property type="entry name" value="FMN-binding split barrel"/>
    <property type="match status" value="1"/>
</dbReference>